<evidence type="ECO:0000313" key="3">
    <source>
        <dbReference type="Proteomes" id="UP000001514"/>
    </source>
</evidence>
<gene>
    <name evidence="2" type="ORF">SELMODRAFT_410870</name>
</gene>
<keyword evidence="3" id="KW-1185">Reference proteome</keyword>
<feature type="compositionally biased region" description="Basic and acidic residues" evidence="1">
    <location>
        <begin position="25"/>
        <end position="39"/>
    </location>
</feature>
<feature type="region of interest" description="Disordered" evidence="1">
    <location>
        <begin position="11"/>
        <end position="39"/>
    </location>
</feature>
<dbReference type="Gramene" id="EFJ28977">
    <property type="protein sequence ID" value="EFJ28977"/>
    <property type="gene ID" value="SELMODRAFT_410870"/>
</dbReference>
<dbReference type="Proteomes" id="UP000001514">
    <property type="component" value="Unassembled WGS sequence"/>
</dbReference>
<name>D8RG48_SELML</name>
<dbReference type="EMBL" id="GL377578">
    <property type="protein sequence ID" value="EFJ28977.1"/>
    <property type="molecule type" value="Genomic_DNA"/>
</dbReference>
<organism evidence="3">
    <name type="scientific">Selaginella moellendorffii</name>
    <name type="common">Spikemoss</name>
    <dbReference type="NCBI Taxonomy" id="88036"/>
    <lineage>
        <taxon>Eukaryota</taxon>
        <taxon>Viridiplantae</taxon>
        <taxon>Streptophyta</taxon>
        <taxon>Embryophyta</taxon>
        <taxon>Tracheophyta</taxon>
        <taxon>Lycopodiopsida</taxon>
        <taxon>Selaginellales</taxon>
        <taxon>Selaginellaceae</taxon>
        <taxon>Selaginella</taxon>
    </lineage>
</organism>
<evidence type="ECO:0000256" key="1">
    <source>
        <dbReference type="SAM" id="MobiDB-lite"/>
    </source>
</evidence>
<dbReference type="KEGG" id="smo:SELMODRAFT_410870"/>
<dbReference type="InParanoid" id="D8RG48"/>
<protein>
    <submittedName>
        <fullName evidence="2">Uncharacterized protein</fullName>
    </submittedName>
</protein>
<evidence type="ECO:0000313" key="2">
    <source>
        <dbReference type="EMBL" id="EFJ28977.1"/>
    </source>
</evidence>
<dbReference type="AlphaFoldDB" id="D8RG48"/>
<proteinExistence type="predicted"/>
<accession>D8RG48</accession>
<reference evidence="2 3" key="1">
    <citation type="journal article" date="2011" name="Science">
        <title>The Selaginella genome identifies genetic changes associated with the evolution of vascular plants.</title>
        <authorList>
            <person name="Banks J.A."/>
            <person name="Nishiyama T."/>
            <person name="Hasebe M."/>
            <person name="Bowman J.L."/>
            <person name="Gribskov M."/>
            <person name="dePamphilis C."/>
            <person name="Albert V.A."/>
            <person name="Aono N."/>
            <person name="Aoyama T."/>
            <person name="Ambrose B.A."/>
            <person name="Ashton N.W."/>
            <person name="Axtell M.J."/>
            <person name="Barker E."/>
            <person name="Barker M.S."/>
            <person name="Bennetzen J.L."/>
            <person name="Bonawitz N.D."/>
            <person name="Chapple C."/>
            <person name="Cheng C."/>
            <person name="Correa L.G."/>
            <person name="Dacre M."/>
            <person name="DeBarry J."/>
            <person name="Dreyer I."/>
            <person name="Elias M."/>
            <person name="Engstrom E.M."/>
            <person name="Estelle M."/>
            <person name="Feng L."/>
            <person name="Finet C."/>
            <person name="Floyd S.K."/>
            <person name="Frommer W.B."/>
            <person name="Fujita T."/>
            <person name="Gramzow L."/>
            <person name="Gutensohn M."/>
            <person name="Harholt J."/>
            <person name="Hattori M."/>
            <person name="Heyl A."/>
            <person name="Hirai T."/>
            <person name="Hiwatashi Y."/>
            <person name="Ishikawa M."/>
            <person name="Iwata M."/>
            <person name="Karol K.G."/>
            <person name="Koehler B."/>
            <person name="Kolukisaoglu U."/>
            <person name="Kubo M."/>
            <person name="Kurata T."/>
            <person name="Lalonde S."/>
            <person name="Li K."/>
            <person name="Li Y."/>
            <person name="Litt A."/>
            <person name="Lyons E."/>
            <person name="Manning G."/>
            <person name="Maruyama T."/>
            <person name="Michael T.P."/>
            <person name="Mikami K."/>
            <person name="Miyazaki S."/>
            <person name="Morinaga S."/>
            <person name="Murata T."/>
            <person name="Mueller-Roeber B."/>
            <person name="Nelson D.R."/>
            <person name="Obara M."/>
            <person name="Oguri Y."/>
            <person name="Olmstead R.G."/>
            <person name="Onodera N."/>
            <person name="Petersen B.L."/>
            <person name="Pils B."/>
            <person name="Prigge M."/>
            <person name="Rensing S.A."/>
            <person name="Riano-Pachon D.M."/>
            <person name="Roberts A.W."/>
            <person name="Sato Y."/>
            <person name="Scheller H.V."/>
            <person name="Schulz B."/>
            <person name="Schulz C."/>
            <person name="Shakirov E.V."/>
            <person name="Shibagaki N."/>
            <person name="Shinohara N."/>
            <person name="Shippen D.E."/>
            <person name="Soerensen I."/>
            <person name="Sotooka R."/>
            <person name="Sugimoto N."/>
            <person name="Sugita M."/>
            <person name="Sumikawa N."/>
            <person name="Tanurdzic M."/>
            <person name="Theissen G."/>
            <person name="Ulvskov P."/>
            <person name="Wakazuki S."/>
            <person name="Weng J.K."/>
            <person name="Willats W.W."/>
            <person name="Wipf D."/>
            <person name="Wolf P.G."/>
            <person name="Yang L."/>
            <person name="Zimmer A.D."/>
            <person name="Zhu Q."/>
            <person name="Mitros T."/>
            <person name="Hellsten U."/>
            <person name="Loque D."/>
            <person name="Otillar R."/>
            <person name="Salamov A."/>
            <person name="Schmutz J."/>
            <person name="Shapiro H."/>
            <person name="Lindquist E."/>
            <person name="Lucas S."/>
            <person name="Rokhsar D."/>
            <person name="Grigoriev I.V."/>
        </authorList>
    </citation>
    <scope>NUCLEOTIDE SEQUENCE [LARGE SCALE GENOMIC DNA]</scope>
</reference>
<sequence>MTPWCCCWPREKKAPSEEQGPPPNAHDDAAVDPEEKQPSAMRLDENAVSFGVSGAHCDRTFVAGSKAAAHHQADHEVTRVFVAIYTTLDERDHWAIWLQDAQGNPTILQIEDDCGNRGYYVAQPVYKRPDRSARLLEALECGEIDAIHHEMAVATIQGEPVDNESETWNCQA</sequence>
<dbReference type="eggNOG" id="ENOG502SU8F">
    <property type="taxonomic scope" value="Eukaryota"/>
</dbReference>
<dbReference type="HOGENOM" id="CLU_1557886_0_0_1"/>